<protein>
    <submittedName>
        <fullName evidence="2">Uncharacterized protein</fullName>
    </submittedName>
</protein>
<organism evidence="2">
    <name type="scientific">Rhizophora mucronata</name>
    <name type="common">Asiatic mangrove</name>
    <dbReference type="NCBI Taxonomy" id="61149"/>
    <lineage>
        <taxon>Eukaryota</taxon>
        <taxon>Viridiplantae</taxon>
        <taxon>Streptophyta</taxon>
        <taxon>Embryophyta</taxon>
        <taxon>Tracheophyta</taxon>
        <taxon>Spermatophyta</taxon>
        <taxon>Magnoliopsida</taxon>
        <taxon>eudicotyledons</taxon>
        <taxon>Gunneridae</taxon>
        <taxon>Pentapetalae</taxon>
        <taxon>rosids</taxon>
        <taxon>fabids</taxon>
        <taxon>Malpighiales</taxon>
        <taxon>Rhizophoraceae</taxon>
        <taxon>Rhizophora</taxon>
    </lineage>
</organism>
<accession>A0A2P2J9K8</accession>
<dbReference type="AlphaFoldDB" id="A0A2P2J9K8"/>
<feature type="transmembrane region" description="Helical" evidence="1">
    <location>
        <begin position="20"/>
        <end position="38"/>
    </location>
</feature>
<proteinExistence type="predicted"/>
<name>A0A2P2J9K8_RHIMU</name>
<reference evidence="2" key="1">
    <citation type="submission" date="2018-02" db="EMBL/GenBank/DDBJ databases">
        <title>Rhizophora mucronata_Transcriptome.</title>
        <authorList>
            <person name="Meera S.P."/>
            <person name="Sreeshan A."/>
            <person name="Augustine A."/>
        </authorList>
    </citation>
    <scope>NUCLEOTIDE SEQUENCE</scope>
    <source>
        <tissue evidence="2">Leaf</tissue>
    </source>
</reference>
<evidence type="ECO:0000313" key="2">
    <source>
        <dbReference type="EMBL" id="MBW90176.1"/>
    </source>
</evidence>
<dbReference type="EMBL" id="GGEC01009693">
    <property type="protein sequence ID" value="MBW90176.1"/>
    <property type="molecule type" value="Transcribed_RNA"/>
</dbReference>
<sequence length="42" mass="5046">MKAEMEAFFFFHQISLIFSVHHSILLTEICWGIISMVFRRQT</sequence>
<keyword evidence="1" id="KW-1133">Transmembrane helix</keyword>
<keyword evidence="1" id="KW-0472">Membrane</keyword>
<evidence type="ECO:0000256" key="1">
    <source>
        <dbReference type="SAM" id="Phobius"/>
    </source>
</evidence>
<keyword evidence="1" id="KW-0812">Transmembrane</keyword>